<evidence type="ECO:0000259" key="2">
    <source>
        <dbReference type="Pfam" id="PF13458"/>
    </source>
</evidence>
<accession>A0A2R6AG98</accession>
<organism evidence="3 4">
    <name type="scientific">Candidatus Marsarchaeota G1 archaeon BE_D</name>
    <dbReference type="NCBI Taxonomy" id="1978156"/>
    <lineage>
        <taxon>Archaea</taxon>
        <taxon>Candidatus Marsarchaeota</taxon>
        <taxon>Candidatus Marsarchaeota group 1</taxon>
    </lineage>
</organism>
<dbReference type="InterPro" id="IPR051010">
    <property type="entry name" value="BCAA_transport"/>
</dbReference>
<feature type="domain" description="Leucine-binding protein" evidence="2">
    <location>
        <begin position="40"/>
        <end position="379"/>
    </location>
</feature>
<sequence length="416" mass="45761">MSKKTGFSKILLAVVILVIIVAVSIAAGLYYSNRSNTKPPIVLGVLTPLSPPADYISGRQILVTAQIFANYTNSHGGLLGRKVVVVSQNENLDPSQAIASLQQMVTQDHIVGLIGPWESLVALPVANATQSYPVITFFTYSWSDAITANHYKYVFRVGVFNSIIGAQLAKYLEWANISNNIVILAEQSPFGIGFAQALNQSIHSYNQSAIVNTYYTPPGITDYTSVLLKINSLTPTPKALVVALNVPGVITANKEIYDMGLQNKMKVVQAVDWPTYDGGVSWWQAVGQAGVGGVYASYAPPHLKVYTDSGQYYVQQFEKIEGHPPAFWLIWYWDCLRIWAQAIQATGSTNPDVLANYIANINITASTGGYITFINNPTPGSPYWHQWVGYQQYIYQFTQYNQSTADTQCIYPPNAC</sequence>
<dbReference type="InterPro" id="IPR028082">
    <property type="entry name" value="Peripla_BP_I"/>
</dbReference>
<dbReference type="Pfam" id="PF13458">
    <property type="entry name" value="Peripla_BP_6"/>
    <property type="match status" value="1"/>
</dbReference>
<name>A0A2R6AG98_9ARCH</name>
<reference evidence="3 4" key="1">
    <citation type="submission" date="2017-04" db="EMBL/GenBank/DDBJ databases">
        <title>Novel microbial lineages endemic to geothermal iron-oxide mats fill important gaps in the evolutionary history of Archaea.</title>
        <authorList>
            <person name="Jay Z.J."/>
            <person name="Beam J.P."/>
            <person name="Dlakic M."/>
            <person name="Rusch D.B."/>
            <person name="Kozubal M.A."/>
            <person name="Inskeep W.P."/>
        </authorList>
    </citation>
    <scope>NUCLEOTIDE SEQUENCE [LARGE SCALE GENOMIC DNA]</scope>
    <source>
        <strain evidence="3">BE_D</strain>
    </source>
</reference>
<dbReference type="PANTHER" id="PTHR30483:SF6">
    <property type="entry name" value="PERIPLASMIC BINDING PROTEIN OF ABC TRANSPORTER FOR NATURAL AMINO ACIDS"/>
    <property type="match status" value="1"/>
</dbReference>
<dbReference type="EMBL" id="NEXD01000033">
    <property type="protein sequence ID" value="PSN85395.1"/>
    <property type="molecule type" value="Genomic_DNA"/>
</dbReference>
<evidence type="ECO:0000313" key="4">
    <source>
        <dbReference type="Proteomes" id="UP000240569"/>
    </source>
</evidence>
<proteinExistence type="predicted"/>
<evidence type="ECO:0000256" key="1">
    <source>
        <dbReference type="ARBA" id="ARBA00022729"/>
    </source>
</evidence>
<dbReference type="Gene3D" id="3.40.50.2300">
    <property type="match status" value="2"/>
</dbReference>
<protein>
    <recommendedName>
        <fullName evidence="2">Leucine-binding protein domain-containing protein</fullName>
    </recommendedName>
</protein>
<keyword evidence="1" id="KW-0732">Signal</keyword>
<evidence type="ECO:0000313" key="3">
    <source>
        <dbReference type="EMBL" id="PSN85395.1"/>
    </source>
</evidence>
<dbReference type="InterPro" id="IPR028081">
    <property type="entry name" value="Leu-bd"/>
</dbReference>
<gene>
    <name evidence="3" type="ORF">B9Q02_06550</name>
</gene>
<dbReference type="PANTHER" id="PTHR30483">
    <property type="entry name" value="LEUCINE-SPECIFIC-BINDING PROTEIN"/>
    <property type="match status" value="1"/>
</dbReference>
<dbReference type="AlphaFoldDB" id="A0A2R6AG98"/>
<comment type="caution">
    <text evidence="3">The sequence shown here is derived from an EMBL/GenBank/DDBJ whole genome shotgun (WGS) entry which is preliminary data.</text>
</comment>
<dbReference type="Proteomes" id="UP000240569">
    <property type="component" value="Unassembled WGS sequence"/>
</dbReference>
<dbReference type="SUPFAM" id="SSF53822">
    <property type="entry name" value="Periplasmic binding protein-like I"/>
    <property type="match status" value="1"/>
</dbReference>